<evidence type="ECO:0000313" key="3">
    <source>
        <dbReference type="EMBL" id="OGJ01289.1"/>
    </source>
</evidence>
<feature type="compositionally biased region" description="Basic and acidic residues" evidence="2">
    <location>
        <begin position="249"/>
        <end position="260"/>
    </location>
</feature>
<feature type="region of interest" description="Disordered" evidence="2">
    <location>
        <begin position="551"/>
        <end position="618"/>
    </location>
</feature>
<organism evidence="3 4">
    <name type="scientific">Candidatus Nomurabacteria bacterium RIFCSPLOWO2_12_FULL_44_11</name>
    <dbReference type="NCBI Taxonomy" id="1801796"/>
    <lineage>
        <taxon>Bacteria</taxon>
        <taxon>Candidatus Nomuraibacteriota</taxon>
    </lineage>
</organism>
<accession>A0A1F6Y4P1</accession>
<evidence type="ECO:0000313" key="4">
    <source>
        <dbReference type="Proteomes" id="UP000178645"/>
    </source>
</evidence>
<dbReference type="EMBL" id="MFVU01000029">
    <property type="protein sequence ID" value="OGJ01289.1"/>
    <property type="molecule type" value="Genomic_DNA"/>
</dbReference>
<proteinExistence type="predicted"/>
<dbReference type="Proteomes" id="UP000178645">
    <property type="component" value="Unassembled WGS sequence"/>
</dbReference>
<feature type="coiled-coil region" evidence="1">
    <location>
        <begin position="490"/>
        <end position="524"/>
    </location>
</feature>
<evidence type="ECO:0000256" key="2">
    <source>
        <dbReference type="SAM" id="MobiDB-lite"/>
    </source>
</evidence>
<protein>
    <submittedName>
        <fullName evidence="3">Uncharacterized protein</fullName>
    </submittedName>
</protein>
<feature type="coiled-coil region" evidence="1">
    <location>
        <begin position="57"/>
        <end position="85"/>
    </location>
</feature>
<comment type="caution">
    <text evidence="3">The sequence shown here is derived from an EMBL/GenBank/DDBJ whole genome shotgun (WGS) entry which is preliminary data.</text>
</comment>
<feature type="region of interest" description="Disordered" evidence="2">
    <location>
        <begin position="240"/>
        <end position="260"/>
    </location>
</feature>
<feature type="compositionally biased region" description="Low complexity" evidence="2">
    <location>
        <begin position="598"/>
        <end position="618"/>
    </location>
</feature>
<evidence type="ECO:0000256" key="1">
    <source>
        <dbReference type="SAM" id="Coils"/>
    </source>
</evidence>
<dbReference type="AlphaFoldDB" id="A0A1F6Y4P1"/>
<keyword evidence="1" id="KW-0175">Coiled coil</keyword>
<feature type="compositionally biased region" description="Low complexity" evidence="2">
    <location>
        <begin position="37"/>
        <end position="47"/>
    </location>
</feature>
<feature type="region of interest" description="Disordered" evidence="2">
    <location>
        <begin position="31"/>
        <end position="53"/>
    </location>
</feature>
<gene>
    <name evidence="3" type="ORF">A3G53_00580</name>
</gene>
<feature type="compositionally biased region" description="Pro residues" evidence="2">
    <location>
        <begin position="577"/>
        <end position="590"/>
    </location>
</feature>
<reference evidence="3 4" key="1">
    <citation type="journal article" date="2016" name="Nat. Commun.">
        <title>Thousands of microbial genomes shed light on interconnected biogeochemical processes in an aquifer system.</title>
        <authorList>
            <person name="Anantharaman K."/>
            <person name="Brown C.T."/>
            <person name="Hug L.A."/>
            <person name="Sharon I."/>
            <person name="Castelle C.J."/>
            <person name="Probst A.J."/>
            <person name="Thomas B.C."/>
            <person name="Singh A."/>
            <person name="Wilkins M.J."/>
            <person name="Karaoz U."/>
            <person name="Brodie E.L."/>
            <person name="Williams K.H."/>
            <person name="Hubbard S.S."/>
            <person name="Banfield J.F."/>
        </authorList>
    </citation>
    <scope>NUCLEOTIDE SEQUENCE [LARGE SCALE GENOMIC DNA]</scope>
</reference>
<sequence length="983" mass="107412">MTEKDIESKKKELLAEKAWLERQIVKDEKAKAKLERGPGPLGRLGEALKGRMQTKVKHALEKENEKKAQKRAQEKNAKIARLENFQGKILAEKDKREGAEMTRGVAAAARAADQEAARKEIEAGMREWDTPDKLRTIKSDADRAREYQTAAKEQGELWERFKKERKEREEKELEELREPLEPKFSEIDRAIAQSEIEAGQKEWDTPDKLREKKKGILRMLGEGFARGKNPEGDRRLKTDLASAAGAPTEPKKELVPKTQKEEGFEKARHEYFALKKEINEQGWTQQNIHAFEKAGETYKATKKKIIEGLLAKGELGKAEAREFLLGEVELQRKFDIENKLAGKGERMMAAVSKGIEKWDNFGKAEGIKGYAQRFLKTGISLAMIGAVSGLSVQKLADLGIGTASALGGGLTSYLGKRMAMGSAMAGIMALVPGDKKKWVSGVLVAGAAGAVVAGAGVMVGGIVASSAIGLGLAHLTKKYTKKIENRMEKIKEGQINLDTLDADIEKMEKEMAETLRKAQSTRIKGKLLEGATAIAGSMAALEIMGGIHNLQTHPETPAATQAHKESDVAPTSTPASTPTPTPAHPAPGTPQPEVTPHAAVTPAEPAQTAATTTPEAAPTAEVNPDAVVHQGQGVEHALIRQIENNPKLAQELGYTGDIDDKAALHAFAGKEAHVIALDTGYADNAGHEIRVTEADKVAYELKTENGQPVVTERTVDGTVTDTHHVGDKFETEREKYEYQYQKTPPMESPVMGASPNVAVENEIGRDAFRDVRFGENLQEHAITSNIPAEHHFRTEEAIRTQLGEQYKSIDTTKIAPEGGNILGDNPIPRPQPGGVIWKGESAEESNTGPLIVSHGITNGLVGNHFALGTESLKEVNNLYEHNLHTIFPAASGEFSLAPWITDFSHRDAHHLLENSMEANATDPNSPFDQMVHYMHKLKDLAPDIKPRNGFLGIGKEDAAHWIARALQSLAKNGKLDQAIYHIK</sequence>
<name>A0A1F6Y4P1_9BACT</name>